<accession>A0A8K0NT01</accession>
<protein>
    <recommendedName>
        <fullName evidence="1">GST N-terminal domain-containing protein</fullName>
    </recommendedName>
</protein>
<evidence type="ECO:0000313" key="2">
    <source>
        <dbReference type="EMBL" id="KAG7535913.1"/>
    </source>
</evidence>
<evidence type="ECO:0000259" key="1">
    <source>
        <dbReference type="PROSITE" id="PS50404"/>
    </source>
</evidence>
<comment type="caution">
    <text evidence="2">The sequence shown here is derived from an EMBL/GenBank/DDBJ whole genome shotgun (WGS) entry which is preliminary data.</text>
</comment>
<organism evidence="2 3">
    <name type="scientific">Filobasidium floriforme</name>
    <dbReference type="NCBI Taxonomy" id="5210"/>
    <lineage>
        <taxon>Eukaryota</taxon>
        <taxon>Fungi</taxon>
        <taxon>Dikarya</taxon>
        <taxon>Basidiomycota</taxon>
        <taxon>Agaricomycotina</taxon>
        <taxon>Tremellomycetes</taxon>
        <taxon>Filobasidiales</taxon>
        <taxon>Filobasidiaceae</taxon>
        <taxon>Filobasidium</taxon>
    </lineage>
</organism>
<reference evidence="2" key="1">
    <citation type="submission" date="2020-04" db="EMBL/GenBank/DDBJ databases">
        <title>Analysis of mating type loci in Filobasidium floriforme.</title>
        <authorList>
            <person name="Nowrousian M."/>
        </authorList>
    </citation>
    <scope>NUCLEOTIDE SEQUENCE</scope>
    <source>
        <strain evidence="2">CBS 6242</strain>
    </source>
</reference>
<dbReference type="Pfam" id="PF13409">
    <property type="entry name" value="GST_N_2"/>
    <property type="match status" value="1"/>
</dbReference>
<sequence>MLSTSIRRQAQTSSKMAPRIILYSADVCPFAHRARIALAASGAEYETVEIDLQNKPEWYPKVNPASKVPAIWYDAPKDADPSKPSKEAFILPESGLIVNFLADVFPQIADKDPLQKARAAFVASQYEPVFGAWFAYVRSDGGKDQKEFGDFIQALKDFTEKYLPDEYVESKGFNTADILMGPMITQMNIWIEKNIADWPNKSAGPDLKEALKAPELEKFMKYHDKLANWSALTSTRKDTSFKGASAKVKSMRESKH</sequence>
<dbReference type="GO" id="GO:0005737">
    <property type="term" value="C:cytoplasm"/>
    <property type="evidence" value="ECO:0007669"/>
    <property type="project" value="TreeGrafter"/>
</dbReference>
<dbReference type="AlphaFoldDB" id="A0A8K0NT01"/>
<dbReference type="InterPro" id="IPR036249">
    <property type="entry name" value="Thioredoxin-like_sf"/>
</dbReference>
<dbReference type="SUPFAM" id="SSF52833">
    <property type="entry name" value="Thioredoxin-like"/>
    <property type="match status" value="1"/>
</dbReference>
<dbReference type="InterPro" id="IPR004045">
    <property type="entry name" value="Glutathione_S-Trfase_N"/>
</dbReference>
<dbReference type="SFLD" id="SFLDG00358">
    <property type="entry name" value="Main_(cytGST)"/>
    <property type="match status" value="1"/>
</dbReference>
<gene>
    <name evidence="2" type="ORF">FFLO_03584</name>
</gene>
<dbReference type="PANTHER" id="PTHR43968">
    <property type="match status" value="1"/>
</dbReference>
<name>A0A8K0NT01_9TREE</name>
<feature type="domain" description="GST N-terminal" evidence="1">
    <location>
        <begin position="18"/>
        <end position="109"/>
    </location>
</feature>
<dbReference type="PANTHER" id="PTHR43968:SF8">
    <property type="entry name" value="S-TRANSFERASE, PUTATIVE (AFU_ORTHOLOGUE AFUA_2G00590)-RELATED"/>
    <property type="match status" value="1"/>
</dbReference>
<dbReference type="SFLD" id="SFLDS00019">
    <property type="entry name" value="Glutathione_Transferase_(cytos"/>
    <property type="match status" value="1"/>
</dbReference>
<dbReference type="InterPro" id="IPR036282">
    <property type="entry name" value="Glutathione-S-Trfase_C_sf"/>
</dbReference>
<keyword evidence="3" id="KW-1185">Reference proteome</keyword>
<dbReference type="InterPro" id="IPR050983">
    <property type="entry name" value="GST_Omega/HSP26"/>
</dbReference>
<dbReference type="InterPro" id="IPR040079">
    <property type="entry name" value="Glutathione_S-Trfase"/>
</dbReference>
<proteinExistence type="predicted"/>
<dbReference type="Gene3D" id="1.20.1050.10">
    <property type="match status" value="1"/>
</dbReference>
<dbReference type="EMBL" id="JABELV010000067">
    <property type="protein sequence ID" value="KAG7535913.1"/>
    <property type="molecule type" value="Genomic_DNA"/>
</dbReference>
<dbReference type="Proteomes" id="UP000812966">
    <property type="component" value="Unassembled WGS sequence"/>
</dbReference>
<dbReference type="SUPFAM" id="SSF47616">
    <property type="entry name" value="GST C-terminal domain-like"/>
    <property type="match status" value="1"/>
</dbReference>
<evidence type="ECO:0000313" key="3">
    <source>
        <dbReference type="Proteomes" id="UP000812966"/>
    </source>
</evidence>
<dbReference type="PROSITE" id="PS51354">
    <property type="entry name" value="GLUTAREDOXIN_2"/>
    <property type="match status" value="1"/>
</dbReference>
<dbReference type="PROSITE" id="PS50404">
    <property type="entry name" value="GST_NTER"/>
    <property type="match status" value="1"/>
</dbReference>
<dbReference type="Gene3D" id="3.40.30.10">
    <property type="entry name" value="Glutaredoxin"/>
    <property type="match status" value="1"/>
</dbReference>